<feature type="domain" description="DUF2087" evidence="1">
    <location>
        <begin position="92"/>
        <end position="161"/>
    </location>
</feature>
<comment type="caution">
    <text evidence="2">The sequence shown here is derived from an EMBL/GenBank/DDBJ whole genome shotgun (WGS) entry which is preliminary data.</text>
</comment>
<accession>A0ABU0GB28</accession>
<protein>
    <recommendedName>
        <fullName evidence="1">DUF2087 domain-containing protein</fullName>
    </recommendedName>
</protein>
<keyword evidence="3" id="KW-1185">Reference proteome</keyword>
<evidence type="ECO:0000313" key="3">
    <source>
        <dbReference type="Proteomes" id="UP001238496"/>
    </source>
</evidence>
<dbReference type="InterPro" id="IPR018656">
    <property type="entry name" value="DUF2087"/>
</dbReference>
<organism evidence="2 3">
    <name type="scientific">Peteryoungia aggregata LMG 23059</name>
    <dbReference type="NCBI Taxonomy" id="1368425"/>
    <lineage>
        <taxon>Bacteria</taxon>
        <taxon>Pseudomonadati</taxon>
        <taxon>Pseudomonadota</taxon>
        <taxon>Alphaproteobacteria</taxon>
        <taxon>Hyphomicrobiales</taxon>
        <taxon>Rhizobiaceae</taxon>
        <taxon>Peteryoungia</taxon>
    </lineage>
</organism>
<evidence type="ECO:0000259" key="1">
    <source>
        <dbReference type="Pfam" id="PF09860"/>
    </source>
</evidence>
<evidence type="ECO:0000313" key="2">
    <source>
        <dbReference type="EMBL" id="MDQ0422555.1"/>
    </source>
</evidence>
<sequence>MSRTTHAYSAPDLSALAKSLKRELETRAELPGHVELLNMLTRAVGFRNYQHFKASRAAEQRLANPPVVEAEPAVDFRRVELTARCFAGTDVLVRWPGKFSQQQLALWVLWSFLPAGGEMPEKAVNDVLMRHNGFADHVLIRRELVNMGLLTRTPDCRLYRRMEKRPPPEARALIRLVSSRGLGERAAVMS</sequence>
<proteinExistence type="predicted"/>
<gene>
    <name evidence="2" type="ORF">J2045_003603</name>
</gene>
<dbReference type="Pfam" id="PF09860">
    <property type="entry name" value="DUF2087"/>
    <property type="match status" value="1"/>
</dbReference>
<name>A0ABU0GB28_9HYPH</name>
<dbReference type="Proteomes" id="UP001238496">
    <property type="component" value="Unassembled WGS sequence"/>
</dbReference>
<dbReference type="RefSeq" id="WP_307375213.1">
    <property type="nucleotide sequence ID" value="NZ_JAUSUW010000011.1"/>
</dbReference>
<reference evidence="2 3" key="1">
    <citation type="submission" date="2023-07" db="EMBL/GenBank/DDBJ databases">
        <title>Genomic Encyclopedia of Type Strains, Phase IV (KMG-IV): sequencing the most valuable type-strain genomes for metagenomic binning, comparative biology and taxonomic classification.</title>
        <authorList>
            <person name="Goeker M."/>
        </authorList>
    </citation>
    <scope>NUCLEOTIDE SEQUENCE [LARGE SCALE GENOMIC DNA]</scope>
    <source>
        <strain evidence="2 3">DSM 1111</strain>
    </source>
</reference>
<dbReference type="EMBL" id="JAUSUW010000011">
    <property type="protein sequence ID" value="MDQ0422555.1"/>
    <property type="molecule type" value="Genomic_DNA"/>
</dbReference>